<evidence type="ECO:0000256" key="9">
    <source>
        <dbReference type="ARBA" id="ARBA00023136"/>
    </source>
</evidence>
<evidence type="ECO:0000313" key="12">
    <source>
        <dbReference type="Proteomes" id="UP000665561"/>
    </source>
</evidence>
<keyword evidence="3" id="KW-0813">Transport</keyword>
<dbReference type="PROSITE" id="PS00211">
    <property type="entry name" value="ABC_TRANSPORTER_1"/>
    <property type="match status" value="1"/>
</dbReference>
<dbReference type="PROSITE" id="PS50893">
    <property type="entry name" value="ABC_TRANSPORTER_2"/>
    <property type="match status" value="1"/>
</dbReference>
<keyword evidence="12" id="KW-1185">Reference proteome</keyword>
<dbReference type="EMBL" id="JAAAMV010000001">
    <property type="protein sequence ID" value="NBD22981.1"/>
    <property type="molecule type" value="Genomic_DNA"/>
</dbReference>
<name>A0ABW9XK45_9BACL</name>
<keyword evidence="7 11" id="KW-0067">ATP-binding</keyword>
<keyword evidence="4" id="KW-1003">Cell membrane</keyword>
<comment type="caution">
    <text evidence="11">The sequence shown here is derived from an EMBL/GenBank/DDBJ whole genome shotgun (WGS) entry which is preliminary data.</text>
</comment>
<dbReference type="PANTHER" id="PTHR43297:SF14">
    <property type="entry name" value="ATPASE AAA-TYPE CORE DOMAIN-CONTAINING PROTEIN"/>
    <property type="match status" value="1"/>
</dbReference>
<comment type="subcellular location">
    <subcellularLocation>
        <location evidence="1">Cell membrane</location>
        <topology evidence="1">Peripheral membrane protein</topology>
    </subcellularLocation>
</comment>
<evidence type="ECO:0000256" key="2">
    <source>
        <dbReference type="ARBA" id="ARBA00005417"/>
    </source>
</evidence>
<comment type="similarity">
    <text evidence="2">Belongs to the ABC transporter superfamily.</text>
</comment>
<evidence type="ECO:0000256" key="6">
    <source>
        <dbReference type="ARBA" id="ARBA00022741"/>
    </source>
</evidence>
<dbReference type="InterPro" id="IPR003593">
    <property type="entry name" value="AAA+_ATPase"/>
</dbReference>
<evidence type="ECO:0000256" key="7">
    <source>
        <dbReference type="ARBA" id="ARBA00022840"/>
    </source>
</evidence>
<evidence type="ECO:0000256" key="1">
    <source>
        <dbReference type="ARBA" id="ARBA00004202"/>
    </source>
</evidence>
<dbReference type="GO" id="GO:0005524">
    <property type="term" value="F:ATP binding"/>
    <property type="evidence" value="ECO:0007669"/>
    <property type="project" value="UniProtKB-KW"/>
</dbReference>
<dbReference type="InterPro" id="IPR017871">
    <property type="entry name" value="ABC_transporter-like_CS"/>
</dbReference>
<keyword evidence="6" id="KW-0547">Nucleotide-binding</keyword>
<sequence length="333" mass="35808">MSLLEVTDLQVEYASPRGAFKAVDGVSFSIERGEIFGLAGESGCGKSTTAFGISRLLRPPARLAGGRVLFDGQELTGMPELAFQAFRWSRMSVVLQSAMNNLNPVMRVGSQLTDVILAHEPGTSARDAWSRAESLLALVELPADRLRSYPHELSGGMRQRVVIAMSLALRPDLIIMDEPTTALDVVTQQGIVRRIVELKKELGFAVLFITHDLPLMLEICDRIGIMYAGKMAEIGRADRLLRGARHPYTQGLLRAFPSLTGPKVRIAGIPGSPPDLVSPPAGCRFQPRCAHAVAACSAAQPAMTAADAGGSVACHLYETEEAGHEPVAASRQR</sequence>
<organism evidence="11 12">
    <name type="scientific">Paenibacillus glycinis</name>
    <dbReference type="NCBI Taxonomy" id="2697035"/>
    <lineage>
        <taxon>Bacteria</taxon>
        <taxon>Bacillati</taxon>
        <taxon>Bacillota</taxon>
        <taxon>Bacilli</taxon>
        <taxon>Bacillales</taxon>
        <taxon>Paenibacillaceae</taxon>
        <taxon>Paenibacillus</taxon>
    </lineage>
</organism>
<keyword evidence="5" id="KW-0997">Cell inner membrane</keyword>
<dbReference type="InterPro" id="IPR013563">
    <property type="entry name" value="Oligopep_ABC_C"/>
</dbReference>
<keyword evidence="9" id="KW-0472">Membrane</keyword>
<evidence type="ECO:0000256" key="3">
    <source>
        <dbReference type="ARBA" id="ARBA00022448"/>
    </source>
</evidence>
<dbReference type="Pfam" id="PF00005">
    <property type="entry name" value="ABC_tran"/>
    <property type="match status" value="1"/>
</dbReference>
<reference evidence="11 12" key="1">
    <citation type="submission" date="2020-01" db="EMBL/GenBank/DDBJ databases">
        <title>Paenibacillus soybeanensis sp. nov. isolated from the nodules of soybean (Glycine max(L.) Merr).</title>
        <authorList>
            <person name="Wang H."/>
        </authorList>
    </citation>
    <scope>NUCLEOTIDE SEQUENCE [LARGE SCALE GENOMIC DNA]</scope>
    <source>
        <strain evidence="11 12">T1</strain>
    </source>
</reference>
<dbReference type="Pfam" id="PF08352">
    <property type="entry name" value="oligo_HPY"/>
    <property type="match status" value="1"/>
</dbReference>
<dbReference type="InterPro" id="IPR003439">
    <property type="entry name" value="ABC_transporter-like_ATP-bd"/>
</dbReference>
<protein>
    <submittedName>
        <fullName evidence="11">ATP-binding cassette domain-containing protein</fullName>
    </submittedName>
</protein>
<evidence type="ECO:0000256" key="8">
    <source>
        <dbReference type="ARBA" id="ARBA00022967"/>
    </source>
</evidence>
<dbReference type="RefSeq" id="WP_161741305.1">
    <property type="nucleotide sequence ID" value="NZ_JAAAMV010000001.1"/>
</dbReference>
<proteinExistence type="inferred from homology"/>
<evidence type="ECO:0000313" key="11">
    <source>
        <dbReference type="EMBL" id="NBD22981.1"/>
    </source>
</evidence>
<dbReference type="SMART" id="SM00382">
    <property type="entry name" value="AAA"/>
    <property type="match status" value="1"/>
</dbReference>
<dbReference type="SUPFAM" id="SSF52540">
    <property type="entry name" value="P-loop containing nucleoside triphosphate hydrolases"/>
    <property type="match status" value="1"/>
</dbReference>
<dbReference type="CDD" id="cd03257">
    <property type="entry name" value="ABC_NikE_OppD_transporters"/>
    <property type="match status" value="1"/>
</dbReference>
<dbReference type="InterPro" id="IPR050388">
    <property type="entry name" value="ABC_Ni/Peptide_Import"/>
</dbReference>
<evidence type="ECO:0000259" key="10">
    <source>
        <dbReference type="PROSITE" id="PS50893"/>
    </source>
</evidence>
<evidence type="ECO:0000256" key="5">
    <source>
        <dbReference type="ARBA" id="ARBA00022519"/>
    </source>
</evidence>
<dbReference type="Gene3D" id="3.40.50.300">
    <property type="entry name" value="P-loop containing nucleotide triphosphate hydrolases"/>
    <property type="match status" value="1"/>
</dbReference>
<dbReference type="NCBIfam" id="TIGR01727">
    <property type="entry name" value="oligo_HPY"/>
    <property type="match status" value="1"/>
</dbReference>
<feature type="domain" description="ABC transporter" evidence="10">
    <location>
        <begin position="4"/>
        <end position="253"/>
    </location>
</feature>
<accession>A0ABW9XK45</accession>
<dbReference type="PANTHER" id="PTHR43297">
    <property type="entry name" value="OLIGOPEPTIDE TRANSPORT ATP-BINDING PROTEIN APPD"/>
    <property type="match status" value="1"/>
</dbReference>
<gene>
    <name evidence="11" type="ORF">GT019_03745</name>
</gene>
<dbReference type="Proteomes" id="UP000665561">
    <property type="component" value="Unassembled WGS sequence"/>
</dbReference>
<evidence type="ECO:0000256" key="4">
    <source>
        <dbReference type="ARBA" id="ARBA00022475"/>
    </source>
</evidence>
<dbReference type="InterPro" id="IPR027417">
    <property type="entry name" value="P-loop_NTPase"/>
</dbReference>
<keyword evidence="8" id="KW-1278">Translocase</keyword>